<evidence type="ECO:0000259" key="1">
    <source>
        <dbReference type="Pfam" id="PF20402"/>
    </source>
</evidence>
<accession>A0A1Z1F819</accession>
<dbReference type="STRING" id="450378.GCA_001661675_00053"/>
<evidence type="ECO:0000313" key="2">
    <source>
        <dbReference type="EMBL" id="ARU14885.1"/>
    </source>
</evidence>
<dbReference type="KEGG" id="cman:A9D14_00265"/>
<dbReference type="Pfam" id="PF20402">
    <property type="entry name" value="DUF6692"/>
    <property type="match status" value="1"/>
</dbReference>
<dbReference type="EMBL" id="CP019602">
    <property type="protein sequence ID" value="ARU14885.1"/>
    <property type="molecule type" value="Genomic_DNA"/>
</dbReference>
<proteinExistence type="predicted"/>
<organism evidence="2 3">
    <name type="scientific">Croceicoccus marinus</name>
    <dbReference type="NCBI Taxonomy" id="450378"/>
    <lineage>
        <taxon>Bacteria</taxon>
        <taxon>Pseudomonadati</taxon>
        <taxon>Pseudomonadota</taxon>
        <taxon>Alphaproteobacteria</taxon>
        <taxon>Sphingomonadales</taxon>
        <taxon>Erythrobacteraceae</taxon>
        <taxon>Croceicoccus</taxon>
    </lineage>
</organism>
<reference evidence="2 3" key="1">
    <citation type="submission" date="2017-01" db="EMBL/GenBank/DDBJ databases">
        <title>Complete genome sequence of esterase-producing bacterium Croceicoccus marinus E4A9.</title>
        <authorList>
            <person name="Wu Y.-H."/>
            <person name="Cheng H."/>
            <person name="Xu L."/>
            <person name="Huo Y.-Y."/>
            <person name="Wang C.-S."/>
            <person name="Xu X.-W."/>
        </authorList>
    </citation>
    <scope>NUCLEOTIDE SEQUENCE [LARGE SCALE GENOMIC DNA]</scope>
    <source>
        <strain evidence="2 3">E4A9</strain>
    </source>
</reference>
<sequence length="163" mass="16860">MRYAAIFLLPLALAACNENTSPGADREAQVAAAPAPSERASAAEALDGIATEAISVETMTDADIAALGEAAGDCRIVLTEVAFPSLAYEPGERATIKLNGRLITMPATGPRAYSEGGLEVLLRPVEGEGDAGLPLEEMIVILPGAEDELGYRGYRQCLAEGGV</sequence>
<protein>
    <recommendedName>
        <fullName evidence="1">DUF6692 domain-containing protein</fullName>
    </recommendedName>
</protein>
<name>A0A1Z1F819_9SPHN</name>
<dbReference type="OrthoDB" id="8451279at2"/>
<dbReference type="Proteomes" id="UP000195807">
    <property type="component" value="Chromosome"/>
</dbReference>
<gene>
    <name evidence="2" type="ORF">A9D14_00265</name>
</gene>
<evidence type="ECO:0000313" key="3">
    <source>
        <dbReference type="Proteomes" id="UP000195807"/>
    </source>
</evidence>
<dbReference type="AlphaFoldDB" id="A0A1Z1F819"/>
<feature type="domain" description="DUF6692" evidence="1">
    <location>
        <begin position="6"/>
        <end position="161"/>
    </location>
</feature>
<keyword evidence="3" id="KW-1185">Reference proteome</keyword>
<dbReference type="InterPro" id="IPR046514">
    <property type="entry name" value="DUF6692"/>
</dbReference>
<dbReference type="RefSeq" id="WP_066841965.1">
    <property type="nucleotide sequence ID" value="NZ_CP019602.1"/>
</dbReference>
<dbReference type="PROSITE" id="PS51257">
    <property type="entry name" value="PROKAR_LIPOPROTEIN"/>
    <property type="match status" value="1"/>
</dbReference>